<dbReference type="EMBL" id="LAZR01015830">
    <property type="protein sequence ID" value="KKM07170.1"/>
    <property type="molecule type" value="Genomic_DNA"/>
</dbReference>
<feature type="region of interest" description="Disordered" evidence="1">
    <location>
        <begin position="1"/>
        <end position="23"/>
    </location>
</feature>
<gene>
    <name evidence="2" type="ORF">LCGC14_1736680</name>
</gene>
<reference evidence="2" key="1">
    <citation type="journal article" date="2015" name="Nature">
        <title>Complex archaea that bridge the gap between prokaryotes and eukaryotes.</title>
        <authorList>
            <person name="Spang A."/>
            <person name="Saw J.H."/>
            <person name="Jorgensen S.L."/>
            <person name="Zaremba-Niedzwiedzka K."/>
            <person name="Martijn J."/>
            <person name="Lind A.E."/>
            <person name="van Eijk R."/>
            <person name="Schleper C."/>
            <person name="Guy L."/>
            <person name="Ettema T.J."/>
        </authorList>
    </citation>
    <scope>NUCLEOTIDE SEQUENCE</scope>
</reference>
<organism evidence="2">
    <name type="scientific">marine sediment metagenome</name>
    <dbReference type="NCBI Taxonomy" id="412755"/>
    <lineage>
        <taxon>unclassified sequences</taxon>
        <taxon>metagenomes</taxon>
        <taxon>ecological metagenomes</taxon>
    </lineage>
</organism>
<feature type="compositionally biased region" description="Basic and acidic residues" evidence="1">
    <location>
        <begin position="9"/>
        <end position="23"/>
    </location>
</feature>
<evidence type="ECO:0000313" key="2">
    <source>
        <dbReference type="EMBL" id="KKM07170.1"/>
    </source>
</evidence>
<dbReference type="AlphaFoldDB" id="A0A0F9H7Y5"/>
<evidence type="ECO:0000256" key="1">
    <source>
        <dbReference type="SAM" id="MobiDB-lite"/>
    </source>
</evidence>
<proteinExistence type="predicted"/>
<accession>A0A0F9H7Y5</accession>
<sequence>MARRSGGKCPEKHYVDPKHSAKKKECGTPLLITVYEYCPECGYNAIPPEEWRYSIRIKRKPKPANRDKGGE</sequence>
<name>A0A0F9H7Y5_9ZZZZ</name>
<comment type="caution">
    <text evidence="2">The sequence shown here is derived from an EMBL/GenBank/DDBJ whole genome shotgun (WGS) entry which is preliminary data.</text>
</comment>
<protein>
    <submittedName>
        <fullName evidence="2">Uncharacterized protein</fullName>
    </submittedName>
</protein>